<proteinExistence type="predicted"/>
<accession>A0A1T4Y0V3</accession>
<dbReference type="NCBIfam" id="NF012209">
    <property type="entry name" value="LEPR-8K"/>
    <property type="match status" value="1"/>
</dbReference>
<keyword evidence="2" id="KW-1185">Reference proteome</keyword>
<evidence type="ECO:0000313" key="1">
    <source>
        <dbReference type="EMBL" id="SKA94885.1"/>
    </source>
</evidence>
<dbReference type="InterPro" id="IPR053786">
    <property type="entry name" value="LEPRxLL_CS"/>
</dbReference>
<dbReference type="Pfam" id="PF11236">
    <property type="entry name" value="DUF3037"/>
    <property type="match status" value="1"/>
</dbReference>
<gene>
    <name evidence="1" type="ORF">SAMN02745166_02231</name>
</gene>
<reference evidence="2" key="1">
    <citation type="submission" date="2017-02" db="EMBL/GenBank/DDBJ databases">
        <authorList>
            <person name="Varghese N."/>
            <person name="Submissions S."/>
        </authorList>
    </citation>
    <scope>NUCLEOTIDE SEQUENCE [LARGE SCALE GENOMIC DNA]</scope>
    <source>
        <strain evidence="2">ATCC 700200</strain>
    </source>
</reference>
<dbReference type="EMBL" id="FUYE01000006">
    <property type="protein sequence ID" value="SKA94885.1"/>
    <property type="molecule type" value="Genomic_DNA"/>
</dbReference>
<sequence>MKPHLCKYSIIRFLPYRETEEFVNIGVLVLCEELGYLGFLLEKKRSTRVTHFFNELDASIYRHGILALEQEIKRLNPKSTDIDGCLSLAGGAPNLSAAFQFLTRPRKTLFYFSEPRVLLDADPVAALKRLFADYVRRQFAQPKEYQEQLMREAISNSLKQWNLHRFYHALDVGTDIYRMKFPFVHQTHSRVERAIRVLNLNFNESTDILRRNDEVVGGLTRLRNAHVLPDDCMIVVKAPKSTTKTHEIAMDVCSNIQGLDVQTALYGDHTKLRNFAEKASNTASN</sequence>
<dbReference type="AlphaFoldDB" id="A0A1T4Y0V3"/>
<evidence type="ECO:0008006" key="3">
    <source>
        <dbReference type="Google" id="ProtNLM"/>
    </source>
</evidence>
<name>A0A1T4Y0V3_9BACT</name>
<dbReference type="InterPro" id="IPR021398">
    <property type="entry name" value="DUF3037"/>
</dbReference>
<dbReference type="OrthoDB" id="9803207at2"/>
<protein>
    <recommendedName>
        <fullName evidence="3">DUF3037 domain-containing protein</fullName>
    </recommendedName>
</protein>
<organism evidence="1 2">
    <name type="scientific">Prosthecobacter debontii</name>
    <dbReference type="NCBI Taxonomy" id="48467"/>
    <lineage>
        <taxon>Bacteria</taxon>
        <taxon>Pseudomonadati</taxon>
        <taxon>Verrucomicrobiota</taxon>
        <taxon>Verrucomicrobiia</taxon>
        <taxon>Verrucomicrobiales</taxon>
        <taxon>Verrucomicrobiaceae</taxon>
        <taxon>Prosthecobacter</taxon>
    </lineage>
</organism>
<dbReference type="Proteomes" id="UP000190774">
    <property type="component" value="Unassembled WGS sequence"/>
</dbReference>
<dbReference type="RefSeq" id="WP_078813435.1">
    <property type="nucleotide sequence ID" value="NZ_FUYE01000006.1"/>
</dbReference>
<evidence type="ECO:0000313" key="2">
    <source>
        <dbReference type="Proteomes" id="UP000190774"/>
    </source>
</evidence>